<feature type="region of interest" description="Disordered" evidence="1">
    <location>
        <begin position="825"/>
        <end position="880"/>
    </location>
</feature>
<feature type="compositionally biased region" description="Basic and acidic residues" evidence="1">
    <location>
        <begin position="391"/>
        <end position="403"/>
    </location>
</feature>
<feature type="region of interest" description="Disordered" evidence="1">
    <location>
        <begin position="197"/>
        <end position="313"/>
    </location>
</feature>
<dbReference type="EMBL" id="JANPWB010000009">
    <property type="protein sequence ID" value="KAJ1148733.1"/>
    <property type="molecule type" value="Genomic_DNA"/>
</dbReference>
<dbReference type="Pfam" id="PF12348">
    <property type="entry name" value="CLASP_N"/>
    <property type="match status" value="1"/>
</dbReference>
<proteinExistence type="predicted"/>
<dbReference type="GO" id="GO:0000226">
    <property type="term" value="P:microtubule cytoskeleton organization"/>
    <property type="evidence" value="ECO:0007669"/>
    <property type="project" value="TreeGrafter"/>
</dbReference>
<organism evidence="3 4">
    <name type="scientific">Pleurodeles waltl</name>
    <name type="common">Iberian ribbed newt</name>
    <dbReference type="NCBI Taxonomy" id="8319"/>
    <lineage>
        <taxon>Eukaryota</taxon>
        <taxon>Metazoa</taxon>
        <taxon>Chordata</taxon>
        <taxon>Craniata</taxon>
        <taxon>Vertebrata</taxon>
        <taxon>Euteleostomi</taxon>
        <taxon>Amphibia</taxon>
        <taxon>Batrachia</taxon>
        <taxon>Caudata</taxon>
        <taxon>Salamandroidea</taxon>
        <taxon>Salamandridae</taxon>
        <taxon>Pleurodelinae</taxon>
        <taxon>Pleurodeles</taxon>
    </lineage>
</organism>
<accession>A0AAV7R9G2</accession>
<feature type="compositionally biased region" description="Basic and acidic residues" evidence="1">
    <location>
        <begin position="296"/>
        <end position="305"/>
    </location>
</feature>
<dbReference type="Gene3D" id="1.25.10.10">
    <property type="entry name" value="Leucine-rich Repeat Variant"/>
    <property type="match status" value="2"/>
</dbReference>
<reference evidence="3" key="1">
    <citation type="journal article" date="2022" name="bioRxiv">
        <title>Sequencing and chromosome-scale assembly of the giantPleurodeles waltlgenome.</title>
        <authorList>
            <person name="Brown T."/>
            <person name="Elewa A."/>
            <person name="Iarovenko S."/>
            <person name="Subramanian E."/>
            <person name="Araus A.J."/>
            <person name="Petzold A."/>
            <person name="Susuki M."/>
            <person name="Suzuki K.-i.T."/>
            <person name="Hayashi T."/>
            <person name="Toyoda A."/>
            <person name="Oliveira C."/>
            <person name="Osipova E."/>
            <person name="Leigh N.D."/>
            <person name="Simon A."/>
            <person name="Yun M.H."/>
        </authorList>
    </citation>
    <scope>NUCLEOTIDE SEQUENCE</scope>
    <source>
        <strain evidence="3">20211129_DDA</strain>
        <tissue evidence="3">Liver</tissue>
    </source>
</reference>
<dbReference type="InterPro" id="IPR011989">
    <property type="entry name" value="ARM-like"/>
</dbReference>
<feature type="compositionally biased region" description="Polar residues" evidence="1">
    <location>
        <begin position="273"/>
        <end position="282"/>
    </location>
</feature>
<dbReference type="PANTHER" id="PTHR21567">
    <property type="entry name" value="CLASP"/>
    <property type="match status" value="1"/>
</dbReference>
<feature type="region of interest" description="Disordered" evidence="1">
    <location>
        <begin position="336"/>
        <end position="403"/>
    </location>
</feature>
<dbReference type="AlphaFoldDB" id="A0AAV7R9G2"/>
<dbReference type="SUPFAM" id="SSF48371">
    <property type="entry name" value="ARM repeat"/>
    <property type="match status" value="1"/>
</dbReference>
<evidence type="ECO:0000313" key="4">
    <source>
        <dbReference type="Proteomes" id="UP001066276"/>
    </source>
</evidence>
<evidence type="ECO:0000256" key="1">
    <source>
        <dbReference type="SAM" id="MobiDB-lite"/>
    </source>
</evidence>
<dbReference type="PANTHER" id="PTHR21567:SF42">
    <property type="entry name" value="TOG ARRAY REGULATOR OF AXONEMAL MICROTUBULES PROTEIN 2"/>
    <property type="match status" value="1"/>
</dbReference>
<feature type="region of interest" description="Disordered" evidence="1">
    <location>
        <begin position="548"/>
        <end position="595"/>
    </location>
</feature>
<name>A0AAV7R9G2_PLEWA</name>
<sequence>MLMQGILLGTSGADCGSATGSAISNGAAAEDERGCLAVRAAPPGEAAVWNLRQCGSAAWGGSQSVPSRDDLPPRTWPGTTTSLQTSPLYVHGLRHGGISSPAKFRATVAVYCGSVPKMKPGYHSLRTGSMDSNLHLCGNKWMAADIASYQTSLSVQMKPTLSGGIGDQVFSGTVLPTKSWETRNSYQSLALKRELLQPPSPPLKLDPREQEVGSAALETARLKDKVKRKMSEGPGHQGVESSSPNDGVLIPPVPRSASQRTLNALKPVPPIQKSPTPQTNGAEGSGQDAAPNGSTRETEAIEGHSDQSLAPKEVTDVNQPSFLQVQNSLQYVRSSAEKKRKSLSGTLIPPIPKSGRSSLETGFEDCAVSPQGSEDKTHITMEMQRSTPRRSATESDVEQRSLERKTLDSVLPVQKTKPADVMKLTEVPAESAPLKTIFLNPAKEEDRIHLQQNSGEEEGKENNGRINFTISKSAQDKMRQKRMEEMEYLTKERDRQWSHLQLRDRLQNMDPGGIIQNGHADTNPFYVNGLSPGIASMDTQRASAGVTLRKRVNRPSLPNFPTVSQDVSDSRHPSAHSLPANSLTSRESDADLENPESMEIRPFSHPEQGLIDALKCLHHKDWEQKEKGLRSVRCLASCHSHVLFSRLHDVTLAVTKEVSNLRSKVSRHAIRTLGELFKTLKRNMDQEVEEVARVLLHKIGDSNEFIREEADRSLMIMVENVSPSKALAALIAGGVNHRNSSVRKCSGEHLLSVVELLGAERLLSGSKDGTDMLLRTIVKLAQDAHQDTRYYGRKMLSVLMPHPRFDGLMERSVCAHDLREIMTTIKNKGMGESTSEPPSAKSHRTSWSNSFSTSQDSLPSDEGVDTEAATPPQLVPRRQVVRSAEVTEQLKELNKLMTAKEFQSRTEGVTLLLEHCKNNPKFVTANIMQIFDCFNPRLQDSNKKVNQYALESTAVMIPILKDSLHQVLVSMVIVVTDNLNSKHAGIYSAAVKVLDTLIAHIDNLWLLQPFASRVPLLSGRAMNDITERLSVLVSAVYPRKPQAVERHVLPVLWYFLSNMTGSGVLPGKPGNVKAVVSKLTEALMQQMGVSLEEYASSQPQHVVKALQELSGRKL</sequence>
<feature type="domain" description="TOG" evidence="2">
    <location>
        <begin position="591"/>
        <end position="834"/>
    </location>
</feature>
<dbReference type="Proteomes" id="UP001066276">
    <property type="component" value="Chromosome 5"/>
</dbReference>
<feature type="domain" description="TOG" evidence="2">
    <location>
        <begin position="879"/>
        <end position="1100"/>
    </location>
</feature>
<dbReference type="SMART" id="SM01349">
    <property type="entry name" value="TOG"/>
    <property type="match status" value="2"/>
</dbReference>
<feature type="compositionally biased region" description="Polar residues" evidence="1">
    <location>
        <begin position="845"/>
        <end position="858"/>
    </location>
</feature>
<evidence type="ECO:0000259" key="2">
    <source>
        <dbReference type="SMART" id="SM01349"/>
    </source>
</evidence>
<keyword evidence="4" id="KW-1185">Reference proteome</keyword>
<comment type="caution">
    <text evidence="3">The sequence shown here is derived from an EMBL/GenBank/DDBJ whole genome shotgun (WGS) entry which is preliminary data.</text>
</comment>
<dbReference type="InterPro" id="IPR016024">
    <property type="entry name" value="ARM-type_fold"/>
</dbReference>
<evidence type="ECO:0000313" key="3">
    <source>
        <dbReference type="EMBL" id="KAJ1148733.1"/>
    </source>
</evidence>
<dbReference type="InterPro" id="IPR034085">
    <property type="entry name" value="TOG"/>
</dbReference>
<dbReference type="GO" id="GO:0005929">
    <property type="term" value="C:cilium"/>
    <property type="evidence" value="ECO:0007669"/>
    <property type="project" value="TreeGrafter"/>
</dbReference>
<dbReference type="InterPro" id="IPR024395">
    <property type="entry name" value="CLASP_N_dom"/>
</dbReference>
<protein>
    <recommendedName>
        <fullName evidence="2">TOG domain-containing protein</fullName>
    </recommendedName>
</protein>
<dbReference type="GO" id="GO:0005881">
    <property type="term" value="C:cytoplasmic microtubule"/>
    <property type="evidence" value="ECO:0007669"/>
    <property type="project" value="TreeGrafter"/>
</dbReference>
<dbReference type="GO" id="GO:0008017">
    <property type="term" value="F:microtubule binding"/>
    <property type="evidence" value="ECO:0007669"/>
    <property type="project" value="TreeGrafter"/>
</dbReference>
<gene>
    <name evidence="3" type="ORF">NDU88_001559</name>
</gene>